<keyword evidence="1" id="KW-0677">Repeat</keyword>
<evidence type="ECO:0000313" key="4">
    <source>
        <dbReference type="EMBL" id="KAI8576430.1"/>
    </source>
</evidence>
<evidence type="ECO:0000313" key="5">
    <source>
        <dbReference type="Proteomes" id="UP001206595"/>
    </source>
</evidence>
<organism evidence="4 5">
    <name type="scientific">Umbelopsis ramanniana AG</name>
    <dbReference type="NCBI Taxonomy" id="1314678"/>
    <lineage>
        <taxon>Eukaryota</taxon>
        <taxon>Fungi</taxon>
        <taxon>Fungi incertae sedis</taxon>
        <taxon>Mucoromycota</taxon>
        <taxon>Mucoromycotina</taxon>
        <taxon>Umbelopsidomycetes</taxon>
        <taxon>Umbelopsidales</taxon>
        <taxon>Umbelopsidaceae</taxon>
        <taxon>Umbelopsis</taxon>
    </lineage>
</organism>
<dbReference type="SUPFAM" id="SSF48403">
    <property type="entry name" value="Ankyrin repeat"/>
    <property type="match status" value="1"/>
</dbReference>
<feature type="repeat" description="ANK" evidence="3">
    <location>
        <begin position="154"/>
        <end position="179"/>
    </location>
</feature>
<dbReference type="InterPro" id="IPR036770">
    <property type="entry name" value="Ankyrin_rpt-contain_sf"/>
</dbReference>
<dbReference type="GeneID" id="75909396"/>
<dbReference type="InterPro" id="IPR002110">
    <property type="entry name" value="Ankyrin_rpt"/>
</dbReference>
<dbReference type="PROSITE" id="PS50088">
    <property type="entry name" value="ANK_REPEAT"/>
    <property type="match status" value="4"/>
</dbReference>
<dbReference type="SMART" id="SM00248">
    <property type="entry name" value="ANK"/>
    <property type="match status" value="4"/>
</dbReference>
<dbReference type="AlphaFoldDB" id="A0AAD5E6A1"/>
<dbReference type="Proteomes" id="UP001206595">
    <property type="component" value="Unassembled WGS sequence"/>
</dbReference>
<dbReference type="RefSeq" id="XP_051441434.1">
    <property type="nucleotide sequence ID" value="XM_051584046.1"/>
</dbReference>
<dbReference type="PROSITE" id="PS50297">
    <property type="entry name" value="ANK_REP_REGION"/>
    <property type="match status" value="4"/>
</dbReference>
<gene>
    <name evidence="4" type="ORF">K450DRAFT_165238</name>
</gene>
<accession>A0AAD5E6A1</accession>
<protein>
    <recommendedName>
        <fullName evidence="6">Ankyrin repeat protein</fullName>
    </recommendedName>
</protein>
<name>A0AAD5E6A1_UMBRA</name>
<proteinExistence type="predicted"/>
<keyword evidence="5" id="KW-1185">Reference proteome</keyword>
<feature type="repeat" description="ANK" evidence="3">
    <location>
        <begin position="21"/>
        <end position="53"/>
    </location>
</feature>
<dbReference type="EMBL" id="MU620955">
    <property type="protein sequence ID" value="KAI8576430.1"/>
    <property type="molecule type" value="Genomic_DNA"/>
</dbReference>
<sequence length="179" mass="19696">QIEAVRLLLNCDYDIHICDEYGDTALHYAARKGNCEIAYILLQEGVDINAKNKIGETALHISVEFDSLDLANLLIDFGIDINATNYLQSESTALHIAIEMGNSKLVSLLVKHANVNVKDRHHQTPLHIAAGYNFIAECALLIENGGEINCKDNKMSTPLELATINWKPSLVKLLLDSGA</sequence>
<dbReference type="GO" id="GO:0005634">
    <property type="term" value="C:nucleus"/>
    <property type="evidence" value="ECO:0007669"/>
    <property type="project" value="TreeGrafter"/>
</dbReference>
<comment type="caution">
    <text evidence="4">The sequence shown here is derived from an EMBL/GenBank/DDBJ whole genome shotgun (WGS) entry which is preliminary data.</text>
</comment>
<feature type="non-terminal residue" evidence="4">
    <location>
        <position position="1"/>
    </location>
</feature>
<dbReference type="GO" id="GO:0010468">
    <property type="term" value="P:regulation of gene expression"/>
    <property type="evidence" value="ECO:0007669"/>
    <property type="project" value="TreeGrafter"/>
</dbReference>
<dbReference type="PANTHER" id="PTHR24124:SF14">
    <property type="entry name" value="CHROMOSOME UNDETERMINED SCAFFOLD_25, WHOLE GENOME SHOTGUN SEQUENCE"/>
    <property type="match status" value="1"/>
</dbReference>
<reference evidence="4" key="1">
    <citation type="submission" date="2021-06" db="EMBL/GenBank/DDBJ databases">
        <authorList>
            <consortium name="DOE Joint Genome Institute"/>
            <person name="Mondo S.J."/>
            <person name="Amses K.R."/>
            <person name="Simmons D.R."/>
            <person name="Longcore J.E."/>
            <person name="Seto K."/>
            <person name="Alves G.H."/>
            <person name="Bonds A.E."/>
            <person name="Quandt C.A."/>
            <person name="Davis W.J."/>
            <person name="Chang Y."/>
            <person name="Letcher P.M."/>
            <person name="Powell M.J."/>
            <person name="Kuo A."/>
            <person name="Labutti K."/>
            <person name="Pangilinan J."/>
            <person name="Andreopoulos W."/>
            <person name="Tritt A."/>
            <person name="Riley R."/>
            <person name="Hundley H."/>
            <person name="Johnson J."/>
            <person name="Lipzen A."/>
            <person name="Barry K."/>
            <person name="Berbee M.L."/>
            <person name="Buchler N.E."/>
            <person name="Grigoriev I.V."/>
            <person name="Spatafora J.W."/>
            <person name="Stajich J.E."/>
            <person name="James T.Y."/>
        </authorList>
    </citation>
    <scope>NUCLEOTIDE SEQUENCE</scope>
    <source>
        <strain evidence="4">AG</strain>
    </source>
</reference>
<keyword evidence="2 3" id="KW-0040">ANK repeat</keyword>
<dbReference type="PANTHER" id="PTHR24124">
    <property type="entry name" value="ANKYRIN REPEAT FAMILY A"/>
    <property type="match status" value="1"/>
</dbReference>
<evidence type="ECO:0000256" key="1">
    <source>
        <dbReference type="ARBA" id="ARBA00022737"/>
    </source>
</evidence>
<feature type="non-terminal residue" evidence="4">
    <location>
        <position position="179"/>
    </location>
</feature>
<dbReference type="Pfam" id="PF12796">
    <property type="entry name" value="Ank_2"/>
    <property type="match status" value="2"/>
</dbReference>
<dbReference type="Gene3D" id="1.25.40.20">
    <property type="entry name" value="Ankyrin repeat-containing domain"/>
    <property type="match status" value="2"/>
</dbReference>
<evidence type="ECO:0000256" key="2">
    <source>
        <dbReference type="ARBA" id="ARBA00023043"/>
    </source>
</evidence>
<feature type="repeat" description="ANK" evidence="3">
    <location>
        <begin position="54"/>
        <end position="86"/>
    </location>
</feature>
<reference evidence="4" key="2">
    <citation type="journal article" date="2022" name="Proc. Natl. Acad. Sci. U.S.A.">
        <title>Diploid-dominant life cycles characterize the early evolution of Fungi.</title>
        <authorList>
            <person name="Amses K.R."/>
            <person name="Simmons D.R."/>
            <person name="Longcore J.E."/>
            <person name="Mondo S.J."/>
            <person name="Seto K."/>
            <person name="Jeronimo G.H."/>
            <person name="Bonds A.E."/>
            <person name="Quandt C.A."/>
            <person name="Davis W.J."/>
            <person name="Chang Y."/>
            <person name="Federici B.A."/>
            <person name="Kuo A."/>
            <person name="LaButti K."/>
            <person name="Pangilinan J."/>
            <person name="Andreopoulos W."/>
            <person name="Tritt A."/>
            <person name="Riley R."/>
            <person name="Hundley H."/>
            <person name="Johnson J."/>
            <person name="Lipzen A."/>
            <person name="Barry K."/>
            <person name="Lang B.F."/>
            <person name="Cuomo C.A."/>
            <person name="Buchler N.E."/>
            <person name="Grigoriev I.V."/>
            <person name="Spatafora J.W."/>
            <person name="Stajich J.E."/>
            <person name="James T.Y."/>
        </authorList>
    </citation>
    <scope>NUCLEOTIDE SEQUENCE</scope>
    <source>
        <strain evidence="4">AG</strain>
    </source>
</reference>
<feature type="repeat" description="ANK" evidence="3">
    <location>
        <begin position="121"/>
        <end position="153"/>
    </location>
</feature>
<dbReference type="PRINTS" id="PR01415">
    <property type="entry name" value="ANKYRIN"/>
</dbReference>
<evidence type="ECO:0008006" key="6">
    <source>
        <dbReference type="Google" id="ProtNLM"/>
    </source>
</evidence>
<evidence type="ECO:0000256" key="3">
    <source>
        <dbReference type="PROSITE-ProRule" id="PRU00023"/>
    </source>
</evidence>